<reference evidence="12" key="1">
    <citation type="journal article" date="2019" name="Int. J. Syst. Evol. Microbiol.">
        <title>The Global Catalogue of Microorganisms (GCM) 10K type strain sequencing project: providing services to taxonomists for standard genome sequencing and annotation.</title>
        <authorList>
            <consortium name="The Broad Institute Genomics Platform"/>
            <consortium name="The Broad Institute Genome Sequencing Center for Infectious Disease"/>
            <person name="Wu L."/>
            <person name="Ma J."/>
        </authorList>
    </citation>
    <scope>NUCLEOTIDE SEQUENCE [LARGE SCALE GENOMIC DNA]</scope>
    <source>
        <strain evidence="12">CCUG 58938</strain>
    </source>
</reference>
<dbReference type="RefSeq" id="WP_377580320.1">
    <property type="nucleotide sequence ID" value="NZ_JBHTKA010000007.1"/>
</dbReference>
<proteinExistence type="inferred from homology"/>
<dbReference type="InterPro" id="IPR044643">
    <property type="entry name" value="TrpF_fam"/>
</dbReference>
<dbReference type="HAMAP" id="MF_00135">
    <property type="entry name" value="PRAI"/>
    <property type="match status" value="1"/>
</dbReference>
<dbReference type="Pfam" id="PF00697">
    <property type="entry name" value="PRAI"/>
    <property type="match status" value="1"/>
</dbReference>
<keyword evidence="12" id="KW-1185">Reference proteome</keyword>
<name>A0ABW3K496_9BACT</name>
<dbReference type="PANTHER" id="PTHR42894">
    <property type="entry name" value="N-(5'-PHOSPHORIBOSYL)ANTHRANILATE ISOMERASE"/>
    <property type="match status" value="1"/>
</dbReference>
<evidence type="ECO:0000256" key="8">
    <source>
        <dbReference type="ARBA" id="ARBA00023235"/>
    </source>
</evidence>
<organism evidence="11 12">
    <name type="scientific">Ohtaekwangia kribbensis</name>
    <dbReference type="NCBI Taxonomy" id="688913"/>
    <lineage>
        <taxon>Bacteria</taxon>
        <taxon>Pseudomonadati</taxon>
        <taxon>Bacteroidota</taxon>
        <taxon>Cytophagia</taxon>
        <taxon>Cytophagales</taxon>
        <taxon>Fulvivirgaceae</taxon>
        <taxon>Ohtaekwangia</taxon>
    </lineage>
</organism>
<keyword evidence="7 9" id="KW-0057">Aromatic amino acid biosynthesis</keyword>
<dbReference type="Proteomes" id="UP001597112">
    <property type="component" value="Unassembled WGS sequence"/>
</dbReference>
<dbReference type="InterPro" id="IPR011060">
    <property type="entry name" value="RibuloseP-bd_barrel"/>
</dbReference>
<accession>A0ABW3K496</accession>
<evidence type="ECO:0000256" key="6">
    <source>
        <dbReference type="ARBA" id="ARBA00022822"/>
    </source>
</evidence>
<evidence type="ECO:0000256" key="2">
    <source>
        <dbReference type="ARBA" id="ARBA00004664"/>
    </source>
</evidence>
<protein>
    <recommendedName>
        <fullName evidence="4 9">N-(5'-phosphoribosyl)anthranilate isomerase</fullName>
        <shortName evidence="9">PRAI</shortName>
        <ecNumber evidence="3 9">5.3.1.24</ecNumber>
    </recommendedName>
</protein>
<gene>
    <name evidence="9" type="primary">trpF</name>
    <name evidence="11" type="ORF">ACFQ21_16180</name>
</gene>
<keyword evidence="5 9" id="KW-0028">Amino-acid biosynthesis</keyword>
<sequence>MEVKLKVCGMRDAENLLSVAALRPDYMGFIFYQKSPRFVGEDFQVPKSFPADIKKVGVFVNETPEKMLAIARMLQLDYLQLHGNESVEVCATIKQAGIGVIKVFSVGDDFDFAVTKPYQSSVDFFLFDTKGKYYGGNAQVFDWTVLNRYDQQIPFFLSGGITPDNVINIASLRNMNLHALDVNSGVEIQPALKSVEKLNTLITQVSIL</sequence>
<comment type="catalytic activity">
    <reaction evidence="1 9">
        <text>N-(5-phospho-beta-D-ribosyl)anthranilate = 1-(2-carboxyphenylamino)-1-deoxy-D-ribulose 5-phosphate</text>
        <dbReference type="Rhea" id="RHEA:21540"/>
        <dbReference type="ChEBI" id="CHEBI:18277"/>
        <dbReference type="ChEBI" id="CHEBI:58613"/>
        <dbReference type="EC" id="5.3.1.24"/>
    </reaction>
</comment>
<keyword evidence="6 9" id="KW-0822">Tryptophan biosynthesis</keyword>
<dbReference type="SUPFAM" id="SSF51366">
    <property type="entry name" value="Ribulose-phoshate binding barrel"/>
    <property type="match status" value="1"/>
</dbReference>
<dbReference type="GO" id="GO:0016853">
    <property type="term" value="F:isomerase activity"/>
    <property type="evidence" value="ECO:0007669"/>
    <property type="project" value="UniProtKB-KW"/>
</dbReference>
<evidence type="ECO:0000313" key="11">
    <source>
        <dbReference type="EMBL" id="MFD1000865.1"/>
    </source>
</evidence>
<evidence type="ECO:0000256" key="1">
    <source>
        <dbReference type="ARBA" id="ARBA00001164"/>
    </source>
</evidence>
<dbReference type="CDD" id="cd00405">
    <property type="entry name" value="PRAI"/>
    <property type="match status" value="1"/>
</dbReference>
<dbReference type="PANTHER" id="PTHR42894:SF1">
    <property type="entry name" value="N-(5'-PHOSPHORIBOSYL)ANTHRANILATE ISOMERASE"/>
    <property type="match status" value="1"/>
</dbReference>
<evidence type="ECO:0000256" key="7">
    <source>
        <dbReference type="ARBA" id="ARBA00023141"/>
    </source>
</evidence>
<keyword evidence="8 9" id="KW-0413">Isomerase</keyword>
<dbReference type="Gene3D" id="3.20.20.70">
    <property type="entry name" value="Aldolase class I"/>
    <property type="match status" value="1"/>
</dbReference>
<comment type="pathway">
    <text evidence="2 9">Amino-acid biosynthesis; L-tryptophan biosynthesis; L-tryptophan from chorismate: step 3/5.</text>
</comment>
<evidence type="ECO:0000256" key="9">
    <source>
        <dbReference type="HAMAP-Rule" id="MF_00135"/>
    </source>
</evidence>
<evidence type="ECO:0000259" key="10">
    <source>
        <dbReference type="Pfam" id="PF00697"/>
    </source>
</evidence>
<feature type="domain" description="N-(5'phosphoribosyl) anthranilate isomerase (PRAI)" evidence="10">
    <location>
        <begin position="6"/>
        <end position="202"/>
    </location>
</feature>
<evidence type="ECO:0000256" key="5">
    <source>
        <dbReference type="ARBA" id="ARBA00022605"/>
    </source>
</evidence>
<evidence type="ECO:0000256" key="3">
    <source>
        <dbReference type="ARBA" id="ARBA00012572"/>
    </source>
</evidence>
<comment type="caution">
    <text evidence="11">The sequence shown here is derived from an EMBL/GenBank/DDBJ whole genome shotgun (WGS) entry which is preliminary data.</text>
</comment>
<evidence type="ECO:0000256" key="4">
    <source>
        <dbReference type="ARBA" id="ARBA00022272"/>
    </source>
</evidence>
<dbReference type="EC" id="5.3.1.24" evidence="3 9"/>
<comment type="similarity">
    <text evidence="9">Belongs to the TrpF family.</text>
</comment>
<dbReference type="InterPro" id="IPR001240">
    <property type="entry name" value="PRAI_dom"/>
</dbReference>
<evidence type="ECO:0000313" key="12">
    <source>
        <dbReference type="Proteomes" id="UP001597112"/>
    </source>
</evidence>
<dbReference type="InterPro" id="IPR013785">
    <property type="entry name" value="Aldolase_TIM"/>
</dbReference>
<dbReference type="EMBL" id="JBHTKA010000007">
    <property type="protein sequence ID" value="MFD1000865.1"/>
    <property type="molecule type" value="Genomic_DNA"/>
</dbReference>